<evidence type="ECO:0000313" key="2">
    <source>
        <dbReference type="EMBL" id="KAF4660595.1"/>
    </source>
</evidence>
<protein>
    <submittedName>
        <fullName evidence="2">Uncharacterized protein</fullName>
    </submittedName>
</protein>
<feature type="region of interest" description="Disordered" evidence="1">
    <location>
        <begin position="819"/>
        <end position="858"/>
    </location>
</feature>
<name>A0A7J6LMT0_PERCH</name>
<sequence length="858" mass="94023">MNAAQLAQTHESLEEIGALNGDNCERILTAFLSLGGAPQARDWTRLMISVARGRPSELPYLLECVRSVIVGGDWRGSEVVEVLHCMAITSYKDTQILKTLGKGLRAKILAERSASQKLKLSTAAITHMSAIRTMLVIMEELLNDVTELLRSNVATSIQIHQILSALVRQDEKLITRPSRGGYRELVALCEDQWCRLATTEKLSERAFLSTTVLFAEVARGALTERLSLLVLDWAAEGSRIPRLNVLDAIQLTGLLSKICNSTDAGDTERSADLIDAVYDHASHELNLRDWPPSEFSVFVSNLASAGDCGLYDAEGLSHTISLHVQRKGHGYDCRHLTLVTDALSKLSNRVQDVNSLGPLWHEISERLLVFQAKQLLAIGVAMSKFTAETVTAIQYRNFPTLTGAFLNDANLLSSLDTCSRVDLIASWSRVGGLTGSLLEAVATGITGSTTFKKPGEVQTFASSSVRDASRVLFSLYCINLHSLTRNTGPNTQALVRHCRNSLEAEAPFSRSIAPEDLVRAMISLCASSVLSEASSSCRADLVAYSAFETLIRIHFKWLVQFLDDGGPSRSMFTMALAWLSPIKMIEKEEVLTDALTMSRLLDILRELNIPVEPTSVKSLKSSGMGADELTMEEQSIYRRLGSKGLAMVSSPPFTIRLATTQMVAIEILSDREVLGQREDLVAWTKIRLSLLLNRGWKIVMIRPSERKGLVNADSLYELALNKLQSVAMKLSLAIGAVACLVGVQALPVKSANTRVSFSGVEGDEDEAEDYGAPSAIRVLSSPPDTPLRGILRNGPRSQPGRGRHKVTFKDVKEKQARLSCKNCADPLPGHHRDDKDDASSSMAVFPQRPRPSAIRLRH</sequence>
<proteinExistence type="predicted"/>
<evidence type="ECO:0000313" key="3">
    <source>
        <dbReference type="Proteomes" id="UP000591131"/>
    </source>
</evidence>
<dbReference type="EMBL" id="JAAPAO010000407">
    <property type="protein sequence ID" value="KAF4660595.1"/>
    <property type="molecule type" value="Genomic_DNA"/>
</dbReference>
<reference evidence="2 3" key="1">
    <citation type="submission" date="2020-04" db="EMBL/GenBank/DDBJ databases">
        <title>Perkinsus chesapeaki whole genome sequence.</title>
        <authorList>
            <person name="Bogema D.R."/>
        </authorList>
    </citation>
    <scope>NUCLEOTIDE SEQUENCE [LARGE SCALE GENOMIC DNA]</scope>
    <source>
        <strain evidence="2">ATCC PRA-425</strain>
    </source>
</reference>
<feature type="compositionally biased region" description="Basic and acidic residues" evidence="1">
    <location>
        <begin position="828"/>
        <end position="838"/>
    </location>
</feature>
<feature type="region of interest" description="Disordered" evidence="1">
    <location>
        <begin position="760"/>
        <end position="805"/>
    </location>
</feature>
<gene>
    <name evidence="2" type="ORF">FOL47_007085</name>
</gene>
<organism evidence="2 3">
    <name type="scientific">Perkinsus chesapeaki</name>
    <name type="common">Clam parasite</name>
    <name type="synonym">Perkinsus andrewsi</name>
    <dbReference type="NCBI Taxonomy" id="330153"/>
    <lineage>
        <taxon>Eukaryota</taxon>
        <taxon>Sar</taxon>
        <taxon>Alveolata</taxon>
        <taxon>Perkinsozoa</taxon>
        <taxon>Perkinsea</taxon>
        <taxon>Perkinsida</taxon>
        <taxon>Perkinsidae</taxon>
        <taxon>Perkinsus</taxon>
    </lineage>
</organism>
<dbReference type="Proteomes" id="UP000591131">
    <property type="component" value="Unassembled WGS sequence"/>
</dbReference>
<keyword evidence="3" id="KW-1185">Reference proteome</keyword>
<evidence type="ECO:0000256" key="1">
    <source>
        <dbReference type="SAM" id="MobiDB-lite"/>
    </source>
</evidence>
<comment type="caution">
    <text evidence="2">The sequence shown here is derived from an EMBL/GenBank/DDBJ whole genome shotgun (WGS) entry which is preliminary data.</text>
</comment>
<dbReference type="OrthoDB" id="436506at2759"/>
<dbReference type="AlphaFoldDB" id="A0A7J6LMT0"/>
<accession>A0A7J6LMT0</accession>